<dbReference type="InterPro" id="IPR023985">
    <property type="entry name" value="SDR_subfam_1"/>
</dbReference>
<keyword evidence="5" id="KW-1185">Reference proteome</keyword>
<dbReference type="InterPro" id="IPR036291">
    <property type="entry name" value="NAD(P)-bd_dom_sf"/>
</dbReference>
<dbReference type="Gene3D" id="3.40.50.720">
    <property type="entry name" value="NAD(P)-binding Rossmann-like Domain"/>
    <property type="match status" value="1"/>
</dbReference>
<dbReference type="FunFam" id="3.40.50.720:FF:000084">
    <property type="entry name" value="Short-chain dehydrogenase reductase"/>
    <property type="match status" value="1"/>
</dbReference>
<dbReference type="RefSeq" id="WP_256305964.1">
    <property type="nucleotide sequence ID" value="NZ_JANHAW010000001.1"/>
</dbReference>
<dbReference type="PRINTS" id="PR00081">
    <property type="entry name" value="GDHRDH"/>
</dbReference>
<dbReference type="Proteomes" id="UP001597092">
    <property type="component" value="Unassembled WGS sequence"/>
</dbReference>
<dbReference type="NCBIfam" id="TIGR03971">
    <property type="entry name" value="SDR_subfam_1"/>
    <property type="match status" value="1"/>
</dbReference>
<dbReference type="InterPro" id="IPR002347">
    <property type="entry name" value="SDR_fam"/>
</dbReference>
<keyword evidence="2" id="KW-0560">Oxidoreductase</keyword>
<gene>
    <name evidence="4" type="ORF">ACFSAS_09790</name>
</gene>
<evidence type="ECO:0000313" key="4">
    <source>
        <dbReference type="EMBL" id="MFD1685901.1"/>
    </source>
</evidence>
<dbReference type="Pfam" id="PF13561">
    <property type="entry name" value="adh_short_C2"/>
    <property type="match status" value="1"/>
</dbReference>
<proteinExistence type="inferred from homology"/>
<sequence>MVTYDFEGSVAFVTGAGRGQGRSHAVAYAEHGADVVVTDIARDVRTTQYPLATAADLDETARLVEEAGQASLAIQMDVRDEAQVEAAVEEALDEFGRIDFLANNAGIWNVTDLVEMEALQWTQLVDTDLKGMWLCAKHVGRHFADREGSGRIVNTASTAGVVGAKGSGHYAAAKHGVVGLTKALTLELAEHDVTVNCVAPTGVNTPMIDGMLETVGQSALDSVSDASGSMNVIDEQLIDPRDVSEAYLWLSSDAARYVTGAVLSVDAGMLAK</sequence>
<evidence type="ECO:0000313" key="5">
    <source>
        <dbReference type="Proteomes" id="UP001597092"/>
    </source>
</evidence>
<evidence type="ECO:0000256" key="2">
    <source>
        <dbReference type="ARBA" id="ARBA00023002"/>
    </source>
</evidence>
<protein>
    <submittedName>
        <fullName evidence="4">Mycofactocin-coupled SDR family oxidoreductase</fullName>
    </submittedName>
</protein>
<evidence type="ECO:0000256" key="3">
    <source>
        <dbReference type="ARBA" id="ARBA00023027"/>
    </source>
</evidence>
<dbReference type="PANTHER" id="PTHR24321">
    <property type="entry name" value="DEHYDROGENASES, SHORT CHAIN"/>
    <property type="match status" value="1"/>
</dbReference>
<dbReference type="CDD" id="cd05233">
    <property type="entry name" value="SDR_c"/>
    <property type="match status" value="1"/>
</dbReference>
<dbReference type="EMBL" id="JBHUDP010000002">
    <property type="protein sequence ID" value="MFD1685901.1"/>
    <property type="molecule type" value="Genomic_DNA"/>
</dbReference>
<dbReference type="PANTHER" id="PTHR24321:SF8">
    <property type="entry name" value="ESTRADIOL 17-BETA-DEHYDROGENASE 8-RELATED"/>
    <property type="match status" value="1"/>
</dbReference>
<reference evidence="4 5" key="1">
    <citation type="journal article" date="2019" name="Int. J. Syst. Evol. Microbiol.">
        <title>The Global Catalogue of Microorganisms (GCM) 10K type strain sequencing project: providing services to taxonomists for standard genome sequencing and annotation.</title>
        <authorList>
            <consortium name="The Broad Institute Genomics Platform"/>
            <consortium name="The Broad Institute Genome Sequencing Center for Infectious Disease"/>
            <person name="Wu L."/>
            <person name="Ma J."/>
        </authorList>
    </citation>
    <scope>NUCLEOTIDE SEQUENCE [LARGE SCALE GENOMIC DNA]</scope>
    <source>
        <strain evidence="4 5">CGMCC 1.10387</strain>
    </source>
</reference>
<evidence type="ECO:0000256" key="1">
    <source>
        <dbReference type="ARBA" id="ARBA00006484"/>
    </source>
</evidence>
<dbReference type="SUPFAM" id="SSF51735">
    <property type="entry name" value="NAD(P)-binding Rossmann-fold domains"/>
    <property type="match status" value="1"/>
</dbReference>
<dbReference type="PRINTS" id="PR00080">
    <property type="entry name" value="SDRFAMILY"/>
</dbReference>
<comment type="similarity">
    <text evidence="1">Belongs to the short-chain dehydrogenases/reductases (SDR) family.</text>
</comment>
<comment type="caution">
    <text evidence="4">The sequence shown here is derived from an EMBL/GenBank/DDBJ whole genome shotgun (WGS) entry which is preliminary data.</text>
</comment>
<dbReference type="GO" id="GO:0016491">
    <property type="term" value="F:oxidoreductase activity"/>
    <property type="evidence" value="ECO:0007669"/>
    <property type="project" value="UniProtKB-KW"/>
</dbReference>
<organism evidence="4 5">
    <name type="scientific">Halobellus litoreus</name>
    <dbReference type="NCBI Taxonomy" id="755310"/>
    <lineage>
        <taxon>Archaea</taxon>
        <taxon>Methanobacteriati</taxon>
        <taxon>Methanobacteriota</taxon>
        <taxon>Stenosarchaea group</taxon>
        <taxon>Halobacteria</taxon>
        <taxon>Halobacteriales</taxon>
        <taxon>Haloferacaceae</taxon>
        <taxon>Halobellus</taxon>
    </lineage>
</organism>
<name>A0ABD6DXD9_9EURY</name>
<keyword evidence="3" id="KW-0520">NAD</keyword>
<accession>A0ABD6DXD9</accession>
<dbReference type="AlphaFoldDB" id="A0ABD6DXD9"/>